<accession>A0A6C0AZ69</accession>
<protein>
    <submittedName>
        <fullName evidence="1">Uncharacterized protein</fullName>
    </submittedName>
</protein>
<sequence length="94" mass="11024">MNYNIMNYNVGDFIITHVSSHPALIVNKNYQSSDFLISIKEYDGDYIWVDANLIMQLANLKSEEKLSILANFGTWFYQQHKLLYQQLIIENLGF</sequence>
<evidence type="ECO:0000313" key="1">
    <source>
        <dbReference type="EMBL" id="QHS84505.1"/>
    </source>
</evidence>
<name>A0A6C0AZ69_9ZZZZ</name>
<reference evidence="1" key="1">
    <citation type="journal article" date="2020" name="Nature">
        <title>Giant virus diversity and host interactions through global metagenomics.</title>
        <authorList>
            <person name="Schulz F."/>
            <person name="Roux S."/>
            <person name="Paez-Espino D."/>
            <person name="Jungbluth S."/>
            <person name="Walsh D.A."/>
            <person name="Denef V.J."/>
            <person name="McMahon K.D."/>
            <person name="Konstantinidis K.T."/>
            <person name="Eloe-Fadrosh E.A."/>
            <person name="Kyrpides N.C."/>
            <person name="Woyke T."/>
        </authorList>
    </citation>
    <scope>NUCLEOTIDE SEQUENCE</scope>
    <source>
        <strain evidence="1">GVMAG-S-ERX556022-25</strain>
    </source>
</reference>
<organism evidence="1">
    <name type="scientific">viral metagenome</name>
    <dbReference type="NCBI Taxonomy" id="1070528"/>
    <lineage>
        <taxon>unclassified sequences</taxon>
        <taxon>metagenomes</taxon>
        <taxon>organismal metagenomes</taxon>
    </lineage>
</organism>
<proteinExistence type="predicted"/>
<dbReference type="AlphaFoldDB" id="A0A6C0AZ69"/>
<dbReference type="EMBL" id="MN738809">
    <property type="protein sequence ID" value="QHS84505.1"/>
    <property type="molecule type" value="Genomic_DNA"/>
</dbReference>